<dbReference type="Proteomes" id="UP000295565">
    <property type="component" value="Unassembled WGS sequence"/>
</dbReference>
<organism evidence="1 2">
    <name type="scientific">Celerinatantimonas diazotrophica</name>
    <dbReference type="NCBI Taxonomy" id="412034"/>
    <lineage>
        <taxon>Bacteria</taxon>
        <taxon>Pseudomonadati</taxon>
        <taxon>Pseudomonadota</taxon>
        <taxon>Gammaproteobacteria</taxon>
        <taxon>Celerinatantimonadaceae</taxon>
        <taxon>Celerinatantimonas</taxon>
    </lineage>
</organism>
<dbReference type="AlphaFoldDB" id="A0A4R1KI27"/>
<sequence length="48" mass="5256">VENNYTAQRLPCLNPSQISAKLITKGQQSLEVSTILTYGNTEMSSNVL</sequence>
<comment type="caution">
    <text evidence="1">The sequence shown here is derived from an EMBL/GenBank/DDBJ whole genome shotgun (WGS) entry which is preliminary data.</text>
</comment>
<dbReference type="EMBL" id="SMGD01000001">
    <property type="protein sequence ID" value="TCK63890.1"/>
    <property type="molecule type" value="Genomic_DNA"/>
</dbReference>
<evidence type="ECO:0000313" key="1">
    <source>
        <dbReference type="EMBL" id="TCK63890.1"/>
    </source>
</evidence>
<keyword evidence="2" id="KW-1185">Reference proteome</keyword>
<name>A0A4R1KI27_9GAMM</name>
<protein>
    <submittedName>
        <fullName evidence="1">Uncharacterized protein</fullName>
    </submittedName>
</protein>
<feature type="non-terminal residue" evidence="1">
    <location>
        <position position="1"/>
    </location>
</feature>
<reference evidence="1 2" key="1">
    <citation type="submission" date="2019-03" db="EMBL/GenBank/DDBJ databases">
        <title>Genomic Encyclopedia of Type Strains, Phase IV (KMG-IV): sequencing the most valuable type-strain genomes for metagenomic binning, comparative biology and taxonomic classification.</title>
        <authorList>
            <person name="Goeker M."/>
        </authorList>
    </citation>
    <scope>NUCLEOTIDE SEQUENCE [LARGE SCALE GENOMIC DNA]</scope>
    <source>
        <strain evidence="1 2">DSM 18577</strain>
    </source>
</reference>
<accession>A0A4R1KI27</accession>
<evidence type="ECO:0000313" key="2">
    <source>
        <dbReference type="Proteomes" id="UP000295565"/>
    </source>
</evidence>
<proteinExistence type="predicted"/>
<gene>
    <name evidence="1" type="ORF">EV690_0001</name>
</gene>